<sequence length="624" mass="67671">MRSEPETRYVKSGDAHIAYQVVGDGPVDLIIVRGYISHVEVAWESPALASFYRRLASFCRLILFDKRGTGLSDRVPEDRLPTLEQRMDDVRAVMEAVGSDRAALFGASEGGPMCLLFAATYPERTLGLLLWGCFAHYDWRRSFIGRYWGGDTVDDALDRLEREWGDGGDLAAMAPSVAGDDAARRAWGRAQRLAATPTAARALLRMMLDVDVRPLLPAIRVPVVILHRVGDVAVDVSHSRYMADHIPGARYVELPGSDHLPWIGDTESLVAEIQELVTGTRPEPEPDRVVATVLFVDAPYEVVRSNVARFRGAMLAARGDSLGASFDGPARAIRCAEAIVAESTACGVAGRAGLHTGECEPHGSEFAGVAVDVAAEILARASAGEVLVSRTVADLVAGANIAFADRGSHSLAPVHDSWQLLATSPGRAPSQLEPARVFRREGEYWTVAFGGKVVRMRDAKGLGYLARLLRHPHREFHVLDLLAGDAQRGDDASREGDLVVAPADAGAMLDVAAKRVYRERIVELEAEIEQARRWNDPERGARAKAELDALTNELAVALGLGGRDRRAASDSERARVSVSKAVHSAVRRLDDQHPELGRHLSLAVHTGTFCTYAPDAMVSVTWDA</sequence>
<dbReference type="Proteomes" id="UP001149140">
    <property type="component" value="Unassembled WGS sequence"/>
</dbReference>
<dbReference type="InterPro" id="IPR050471">
    <property type="entry name" value="AB_hydrolase"/>
</dbReference>
<dbReference type="AlphaFoldDB" id="A0A9X3MTD9"/>
<dbReference type="EMBL" id="JAPDOD010000008">
    <property type="protein sequence ID" value="MDA0160895.1"/>
    <property type="molecule type" value="Genomic_DNA"/>
</dbReference>
<name>A0A9X3MTD9_9ACTN</name>
<gene>
    <name evidence="2" type="ORF">OM076_11515</name>
</gene>
<evidence type="ECO:0000313" key="3">
    <source>
        <dbReference type="Proteomes" id="UP001149140"/>
    </source>
</evidence>
<feature type="domain" description="AB hydrolase-1" evidence="1">
    <location>
        <begin position="58"/>
        <end position="261"/>
    </location>
</feature>
<dbReference type="RefSeq" id="WP_270040010.1">
    <property type="nucleotide sequence ID" value="NZ_JAPDOD010000008.1"/>
</dbReference>
<dbReference type="Pfam" id="PF00561">
    <property type="entry name" value="Abhydrolase_1"/>
    <property type="match status" value="1"/>
</dbReference>
<comment type="caution">
    <text evidence="2">The sequence shown here is derived from an EMBL/GenBank/DDBJ whole genome shotgun (WGS) entry which is preliminary data.</text>
</comment>
<dbReference type="GO" id="GO:0016787">
    <property type="term" value="F:hydrolase activity"/>
    <property type="evidence" value="ECO:0007669"/>
    <property type="project" value="UniProtKB-KW"/>
</dbReference>
<dbReference type="Gene3D" id="3.30.70.1230">
    <property type="entry name" value="Nucleotide cyclase"/>
    <property type="match status" value="1"/>
</dbReference>
<keyword evidence="2" id="KW-0378">Hydrolase</keyword>
<dbReference type="InterPro" id="IPR000073">
    <property type="entry name" value="AB_hydrolase_1"/>
</dbReference>
<dbReference type="Gene3D" id="3.40.50.1820">
    <property type="entry name" value="alpha/beta hydrolase"/>
    <property type="match status" value="1"/>
</dbReference>
<dbReference type="PANTHER" id="PTHR43433:SF8">
    <property type="entry name" value="BIFUNCTIONAL LIPASE_ADENYLATE CYCLASE LIPJ"/>
    <property type="match status" value="1"/>
</dbReference>
<evidence type="ECO:0000259" key="1">
    <source>
        <dbReference type="Pfam" id="PF00561"/>
    </source>
</evidence>
<keyword evidence="3" id="KW-1185">Reference proteome</keyword>
<reference evidence="2" key="1">
    <citation type="submission" date="2022-10" db="EMBL/GenBank/DDBJ databases">
        <title>The WGS of Solirubrobacter ginsenosidimutans DSM 21036.</title>
        <authorList>
            <person name="Jiang Z."/>
        </authorList>
    </citation>
    <scope>NUCLEOTIDE SEQUENCE</scope>
    <source>
        <strain evidence="2">DSM 21036</strain>
    </source>
</reference>
<protein>
    <submittedName>
        <fullName evidence="2">Alpha/beta fold hydrolase</fullName>
    </submittedName>
</protein>
<dbReference type="InterPro" id="IPR029787">
    <property type="entry name" value="Nucleotide_cyclase"/>
</dbReference>
<evidence type="ECO:0000313" key="2">
    <source>
        <dbReference type="EMBL" id="MDA0160895.1"/>
    </source>
</evidence>
<organism evidence="2 3">
    <name type="scientific">Solirubrobacter ginsenosidimutans</name>
    <dbReference type="NCBI Taxonomy" id="490573"/>
    <lineage>
        <taxon>Bacteria</taxon>
        <taxon>Bacillati</taxon>
        <taxon>Actinomycetota</taxon>
        <taxon>Thermoleophilia</taxon>
        <taxon>Solirubrobacterales</taxon>
        <taxon>Solirubrobacteraceae</taxon>
        <taxon>Solirubrobacter</taxon>
    </lineage>
</organism>
<dbReference type="SUPFAM" id="SSF55073">
    <property type="entry name" value="Nucleotide cyclase"/>
    <property type="match status" value="1"/>
</dbReference>
<dbReference type="PANTHER" id="PTHR43433">
    <property type="entry name" value="HYDROLASE, ALPHA/BETA FOLD FAMILY PROTEIN"/>
    <property type="match status" value="1"/>
</dbReference>
<dbReference type="InterPro" id="IPR029058">
    <property type="entry name" value="AB_hydrolase_fold"/>
</dbReference>
<dbReference type="SUPFAM" id="SSF53474">
    <property type="entry name" value="alpha/beta-Hydrolases"/>
    <property type="match status" value="1"/>
</dbReference>
<accession>A0A9X3MTD9</accession>
<proteinExistence type="predicted"/>